<reference evidence="1" key="1">
    <citation type="journal article" date="2021" name="PeerJ">
        <title>Extensive microbial diversity within the chicken gut microbiome revealed by metagenomics and culture.</title>
        <authorList>
            <person name="Gilroy R."/>
            <person name="Ravi A."/>
            <person name="Getino M."/>
            <person name="Pursley I."/>
            <person name="Horton D.L."/>
            <person name="Alikhan N.F."/>
            <person name="Baker D."/>
            <person name="Gharbi K."/>
            <person name="Hall N."/>
            <person name="Watson M."/>
            <person name="Adriaenssens E.M."/>
            <person name="Foster-Nyarko E."/>
            <person name="Jarju S."/>
            <person name="Secka A."/>
            <person name="Antonio M."/>
            <person name="Oren A."/>
            <person name="Chaudhuri R.R."/>
            <person name="La Ragione R."/>
            <person name="Hildebrand F."/>
            <person name="Pallen M.J."/>
        </authorList>
    </citation>
    <scope>NUCLEOTIDE SEQUENCE</scope>
    <source>
        <strain evidence="1">B3-3758</strain>
    </source>
</reference>
<dbReference type="AlphaFoldDB" id="A0A9E2KHV1"/>
<accession>A0A9E2KHV1</accession>
<evidence type="ECO:0000313" key="2">
    <source>
        <dbReference type="Proteomes" id="UP000824236"/>
    </source>
</evidence>
<evidence type="ECO:0000313" key="1">
    <source>
        <dbReference type="EMBL" id="MBU3814782.1"/>
    </source>
</evidence>
<dbReference type="Proteomes" id="UP000824236">
    <property type="component" value="Unassembled WGS sequence"/>
</dbReference>
<organism evidence="1 2">
    <name type="scientific">Candidatus Bacteroides intestinipullorum</name>
    <dbReference type="NCBI Taxonomy" id="2838471"/>
    <lineage>
        <taxon>Bacteria</taxon>
        <taxon>Pseudomonadati</taxon>
        <taxon>Bacteroidota</taxon>
        <taxon>Bacteroidia</taxon>
        <taxon>Bacteroidales</taxon>
        <taxon>Bacteroidaceae</taxon>
        <taxon>Bacteroides</taxon>
    </lineage>
</organism>
<proteinExistence type="predicted"/>
<reference evidence="1" key="2">
    <citation type="submission" date="2021-04" db="EMBL/GenBank/DDBJ databases">
        <authorList>
            <person name="Gilroy R."/>
        </authorList>
    </citation>
    <scope>NUCLEOTIDE SEQUENCE</scope>
    <source>
        <strain evidence="1">B3-3758</strain>
    </source>
</reference>
<sequence>MQTRTIKTRIARVAVVAMIGVGLTCCDGHHDPLDTSMKVGHILCTDGKTRSYEDYVASGKEAIAVVFHVNCNEEMSGTGYAVYLHDLPPEAFADSLGISQGTSADLTAYDGNENTFALYDTDDVSSPMAMQVFDMWRYGQSAYVPSVAQMRLLYAAKASINPYIKSCGGELLPDDADECWYWTSTEVEGQETAKAWLFSMGSGAIQETPKLQGHKVRAIVTLYNEE</sequence>
<dbReference type="EMBL" id="JAHLFO010000134">
    <property type="protein sequence ID" value="MBU3814782.1"/>
    <property type="molecule type" value="Genomic_DNA"/>
</dbReference>
<protein>
    <submittedName>
        <fullName evidence="1">DUF1566 domain-containing protein</fullName>
    </submittedName>
</protein>
<name>A0A9E2KHV1_9BACE</name>
<gene>
    <name evidence="1" type="ORF">H9791_09845</name>
</gene>
<comment type="caution">
    <text evidence="1">The sequence shown here is derived from an EMBL/GenBank/DDBJ whole genome shotgun (WGS) entry which is preliminary data.</text>
</comment>